<evidence type="ECO:0000256" key="6">
    <source>
        <dbReference type="SAM" id="Phobius"/>
    </source>
</evidence>
<keyword evidence="4 6" id="KW-1133">Transmembrane helix</keyword>
<keyword evidence="2" id="KW-1003">Cell membrane</keyword>
<dbReference type="Pfam" id="PF02687">
    <property type="entry name" value="FtsX"/>
    <property type="match status" value="2"/>
</dbReference>
<keyword evidence="3 6" id="KW-0812">Transmembrane</keyword>
<feature type="domain" description="MacB-like periplasmic core" evidence="8">
    <location>
        <begin position="502"/>
        <end position="645"/>
    </location>
</feature>
<feature type="domain" description="ABC3 transporter permease C-terminal" evidence="7">
    <location>
        <begin position="301"/>
        <end position="419"/>
    </location>
</feature>
<evidence type="ECO:0000313" key="10">
    <source>
        <dbReference type="Proteomes" id="UP000479293"/>
    </source>
</evidence>
<evidence type="ECO:0000256" key="5">
    <source>
        <dbReference type="ARBA" id="ARBA00023136"/>
    </source>
</evidence>
<dbReference type="InterPro" id="IPR050250">
    <property type="entry name" value="Macrolide_Exporter_MacB"/>
</dbReference>
<comment type="caution">
    <text evidence="9">The sequence shown here is derived from an EMBL/GenBank/DDBJ whole genome shotgun (WGS) entry which is preliminary data.</text>
</comment>
<dbReference type="GO" id="GO:0005886">
    <property type="term" value="C:plasma membrane"/>
    <property type="evidence" value="ECO:0007669"/>
    <property type="project" value="UniProtKB-SubCell"/>
</dbReference>
<feature type="transmembrane region" description="Helical" evidence="6">
    <location>
        <begin position="687"/>
        <end position="711"/>
    </location>
</feature>
<name>A0A7C9F9L9_9BACT</name>
<dbReference type="GO" id="GO:0022857">
    <property type="term" value="F:transmembrane transporter activity"/>
    <property type="evidence" value="ECO:0007669"/>
    <property type="project" value="TreeGrafter"/>
</dbReference>
<evidence type="ECO:0000256" key="3">
    <source>
        <dbReference type="ARBA" id="ARBA00022692"/>
    </source>
</evidence>
<evidence type="ECO:0000259" key="8">
    <source>
        <dbReference type="Pfam" id="PF12704"/>
    </source>
</evidence>
<evidence type="ECO:0000256" key="2">
    <source>
        <dbReference type="ARBA" id="ARBA00022475"/>
    </source>
</evidence>
<dbReference type="InterPro" id="IPR003838">
    <property type="entry name" value="ABC3_permease_C"/>
</dbReference>
<feature type="transmembrane region" description="Helical" evidence="6">
    <location>
        <begin position="771"/>
        <end position="791"/>
    </location>
</feature>
<feature type="transmembrane region" description="Helical" evidence="6">
    <location>
        <begin position="292"/>
        <end position="316"/>
    </location>
</feature>
<feature type="domain" description="ABC3 transporter permease C-terminal" evidence="7">
    <location>
        <begin position="690"/>
        <end position="803"/>
    </location>
</feature>
<keyword evidence="5 6" id="KW-0472">Membrane</keyword>
<dbReference type="AlphaFoldDB" id="A0A7C9F9L9"/>
<evidence type="ECO:0000259" key="7">
    <source>
        <dbReference type="Pfam" id="PF02687"/>
    </source>
</evidence>
<organism evidence="9 10">
    <name type="scientific">Salmonirosea aquatica</name>
    <dbReference type="NCBI Taxonomy" id="2654236"/>
    <lineage>
        <taxon>Bacteria</taxon>
        <taxon>Pseudomonadati</taxon>
        <taxon>Bacteroidota</taxon>
        <taxon>Cytophagia</taxon>
        <taxon>Cytophagales</taxon>
        <taxon>Spirosomataceae</taxon>
        <taxon>Salmonirosea</taxon>
    </lineage>
</organism>
<feature type="transmembrane region" description="Helical" evidence="6">
    <location>
        <begin position="20"/>
        <end position="42"/>
    </location>
</feature>
<evidence type="ECO:0000313" key="9">
    <source>
        <dbReference type="EMBL" id="MPR34764.1"/>
    </source>
</evidence>
<dbReference type="Pfam" id="PF12704">
    <property type="entry name" value="MacB_PCD"/>
    <property type="match status" value="2"/>
</dbReference>
<dbReference type="EMBL" id="WHLY01000002">
    <property type="protein sequence ID" value="MPR34764.1"/>
    <property type="molecule type" value="Genomic_DNA"/>
</dbReference>
<keyword evidence="10" id="KW-1185">Reference proteome</keyword>
<evidence type="ECO:0000256" key="4">
    <source>
        <dbReference type="ARBA" id="ARBA00022989"/>
    </source>
</evidence>
<dbReference type="PANTHER" id="PTHR30572:SF18">
    <property type="entry name" value="ABC-TYPE MACROLIDE FAMILY EXPORT SYSTEM PERMEASE COMPONENT 2"/>
    <property type="match status" value="1"/>
</dbReference>
<feature type="domain" description="MacB-like periplasmic core" evidence="8">
    <location>
        <begin position="22"/>
        <end position="241"/>
    </location>
</feature>
<feature type="transmembrane region" description="Helical" evidence="6">
    <location>
        <begin position="433"/>
        <end position="458"/>
    </location>
</feature>
<evidence type="ECO:0000256" key="1">
    <source>
        <dbReference type="ARBA" id="ARBA00004651"/>
    </source>
</evidence>
<dbReference type="PANTHER" id="PTHR30572">
    <property type="entry name" value="MEMBRANE COMPONENT OF TRANSPORTER-RELATED"/>
    <property type="match status" value="1"/>
</dbReference>
<feature type="transmembrane region" description="Helical" evidence="6">
    <location>
        <begin position="723"/>
        <end position="751"/>
    </location>
</feature>
<gene>
    <name evidence="9" type="ORF">GBK04_15725</name>
</gene>
<dbReference type="RefSeq" id="WP_152761252.1">
    <property type="nucleotide sequence ID" value="NZ_WHLY01000002.1"/>
</dbReference>
<comment type="subcellular location">
    <subcellularLocation>
        <location evidence="1">Cell membrane</location>
        <topology evidence="1">Multi-pass membrane protein</topology>
    </subcellularLocation>
</comment>
<protein>
    <submittedName>
        <fullName evidence="9">FtsX-like permease family protein</fullName>
    </submittedName>
</protein>
<proteinExistence type="predicted"/>
<dbReference type="Proteomes" id="UP000479293">
    <property type="component" value="Unassembled WGS sequence"/>
</dbReference>
<dbReference type="InterPro" id="IPR025857">
    <property type="entry name" value="MacB_PCD"/>
</dbReference>
<sequence>MIKNYFKIALRTLWKSKGYAAINVFGLSVAFCVCVFLFLTAYRQLTFDDFHEDSDRIFQLYSVTNNAEKTDRSKATSLPLVPALQAEFSKDLAAVTRIWSGTKSLVTHQEKSLDKMVVGVDSGFLNVFTFPLVKGSRQTALRDLNGIVITEDMARSIFGDAEPIGKQLQLGGGRDQRTYQVTGICRDVPDNSSIHFDALIRIESTNSYHAFKDKWDAYSGTSYIKLAPAISEQAFENQLRQFAKKYYPDNISKLKTQGAKPDELGDIFAIRLQNMADVHFGKELSGGKGTPFAAVFAIIGIGLFILLIACINFINLNMARSFTRMREVGVRKSVGATKKQLFVQIWGESVLLCFLGFVGGVLLAFQLVSLFNATFDAQVNLFDIVLMQKGFILLMLSVFLLVTFIAGGYPAIKMAGYNPVLVLKGKLSLKRPGGLRNSLIVSQFAISCLLICCTVIAVQQLRFLRQLPLGFEKEQVISIPIGNRADGRQVLQRMRNRLADDPSVVSVTGSGINLGKGKDNVTSRVSLGFTYKEREVSTDWLLVDYDYLKTLGIKLLGGREFDPAFPTDSTNRVIITESMAKKIGETDPVGKYFETDTSGTRYQIIGLVPDFYLYSVTQERMPITMHLSHSEAINYVFVRVSDQSLSGAMSKLEKIWREVAPEAEFMASFLDENIDEWFQNEERLTQIFVMASGITILLSCLGLFAVALLVIEQRTKEIGIRKVMGATVASVVMLLSRDFLKLVLIALLIAVPMAWFGMQKWLDNYTSRIEINVWVFVSVGVAALLIAWLTVSYQSIKAALMNPVKSLRSE</sequence>
<accession>A0A7C9F9L9</accession>
<feature type="transmembrane region" description="Helical" evidence="6">
    <location>
        <begin position="349"/>
        <end position="371"/>
    </location>
</feature>
<reference evidence="9 10" key="1">
    <citation type="submission" date="2019-10" db="EMBL/GenBank/DDBJ databases">
        <title>Draft Genome Sequence of Cytophagaceae sp. SJW1-29.</title>
        <authorList>
            <person name="Choi A."/>
        </authorList>
    </citation>
    <scope>NUCLEOTIDE SEQUENCE [LARGE SCALE GENOMIC DNA]</scope>
    <source>
        <strain evidence="9 10">SJW1-29</strain>
    </source>
</reference>
<feature type="transmembrane region" description="Helical" evidence="6">
    <location>
        <begin position="391"/>
        <end position="412"/>
    </location>
</feature>